<feature type="domain" description="Cyclic nucleotide-binding" evidence="6">
    <location>
        <begin position="343"/>
        <end position="446"/>
    </location>
</feature>
<protein>
    <submittedName>
        <fullName evidence="7">Mechanosensitive ion channel</fullName>
    </submittedName>
</protein>
<dbReference type="SMART" id="SM00100">
    <property type="entry name" value="cNMP"/>
    <property type="match status" value="1"/>
</dbReference>
<evidence type="ECO:0000256" key="3">
    <source>
        <dbReference type="ARBA" id="ARBA00022989"/>
    </source>
</evidence>
<dbReference type="InterPro" id="IPR018490">
    <property type="entry name" value="cNMP-bd_dom_sf"/>
</dbReference>
<dbReference type="Pfam" id="PF00027">
    <property type="entry name" value="cNMP_binding"/>
    <property type="match status" value="1"/>
</dbReference>
<proteinExistence type="predicted"/>
<dbReference type="InterPro" id="IPR023408">
    <property type="entry name" value="MscS_beta-dom_sf"/>
</dbReference>
<dbReference type="Gene3D" id="2.30.30.60">
    <property type="match status" value="1"/>
</dbReference>
<evidence type="ECO:0000256" key="1">
    <source>
        <dbReference type="ARBA" id="ARBA00004370"/>
    </source>
</evidence>
<dbReference type="Gene3D" id="2.60.120.10">
    <property type="entry name" value="Jelly Rolls"/>
    <property type="match status" value="1"/>
</dbReference>
<feature type="transmembrane region" description="Helical" evidence="5">
    <location>
        <begin position="127"/>
        <end position="144"/>
    </location>
</feature>
<dbReference type="PANTHER" id="PTHR30566:SF5">
    <property type="entry name" value="MECHANOSENSITIVE ION CHANNEL PROTEIN 1, MITOCHONDRIAL-RELATED"/>
    <property type="match status" value="1"/>
</dbReference>
<keyword evidence="2 5" id="KW-0812">Transmembrane</keyword>
<dbReference type="GO" id="GO:0016020">
    <property type="term" value="C:membrane"/>
    <property type="evidence" value="ECO:0007669"/>
    <property type="project" value="UniProtKB-SubCell"/>
</dbReference>
<reference evidence="7 8" key="1">
    <citation type="submission" date="2019-03" db="EMBL/GenBank/DDBJ databases">
        <title>Draft Genome Sequence of Massilia arenosa sp. nov., a Novel Massilia Species Isolated from a Sandy-loam Maize Soil.</title>
        <authorList>
            <person name="Raths R."/>
            <person name="Peta V."/>
            <person name="Bucking H."/>
        </authorList>
    </citation>
    <scope>NUCLEOTIDE SEQUENCE [LARGE SCALE GENOMIC DNA]</scope>
    <source>
        <strain evidence="7 8">MC02</strain>
    </source>
</reference>
<gene>
    <name evidence="7" type="ORF">E4L96_22665</name>
</gene>
<dbReference type="InterPro" id="IPR000595">
    <property type="entry name" value="cNMP-bd_dom"/>
</dbReference>
<comment type="subcellular location">
    <subcellularLocation>
        <location evidence="1">Membrane</location>
    </subcellularLocation>
</comment>
<dbReference type="CDD" id="cd00038">
    <property type="entry name" value="CAP_ED"/>
    <property type="match status" value="1"/>
</dbReference>
<dbReference type="EMBL" id="SPVF01000270">
    <property type="protein sequence ID" value="TFW10750.1"/>
    <property type="molecule type" value="Genomic_DNA"/>
</dbReference>
<dbReference type="RefSeq" id="WP_135209496.1">
    <property type="nucleotide sequence ID" value="NZ_SPVF01000270.1"/>
</dbReference>
<dbReference type="InterPro" id="IPR018488">
    <property type="entry name" value="cNMP-bd_CS"/>
</dbReference>
<feature type="transmembrane region" description="Helical" evidence="5">
    <location>
        <begin position="71"/>
        <end position="91"/>
    </location>
</feature>
<dbReference type="Pfam" id="PF00924">
    <property type="entry name" value="MS_channel_2nd"/>
    <property type="match status" value="1"/>
</dbReference>
<sequence length="516" mass="55841">MPAPWYASPSILALVLIACLLQALITIKLPEGPRVLRTHAGFALFGTLLTALGHAMPLWASSNEAELLTELIKAGWGILLIRVVCLAFFRLLMPALGASQPRILHEIVFVIATLAWCVVRMRTAGVNLGGIVTTSAAITAILAFSMQETLGNILGGLALQADKSIHLGDWIMVDGVRGKVTEVGWRHTAILTTNGEVAVLPNSQLMKTRVLVLSSAELPLARRTVPFATSDAVTPQEVIDEVEKALRGAQIQHVASTPAADCVLTDYGNGTAEFAVRYWLLDQQHDAVADSLVRLHVLSVLRRNEYPLARQAMEVRVENPEPPKALDDDEIEHRVGVLAGVPLFAGLQAAELRTVASRLKVTPFMKNDVITRQGAVAHWLYVLVNGEADVIYEARSGERKYVATLGTGAVFGEKGMMTGEPRSATVAARTDAVCYRIDKESFESILRARPELADGLAEIMSARRSALEAVRVADHQAPDDSTTLLDRIRRFFGIAAPTALNSQGRSAGMTVESESR</sequence>
<evidence type="ECO:0000313" key="8">
    <source>
        <dbReference type="Proteomes" id="UP000298438"/>
    </source>
</evidence>
<dbReference type="InterPro" id="IPR006685">
    <property type="entry name" value="MscS_channel_2nd"/>
</dbReference>
<feature type="transmembrane region" description="Helical" evidence="5">
    <location>
        <begin position="39"/>
        <end position="59"/>
    </location>
</feature>
<evidence type="ECO:0000313" key="7">
    <source>
        <dbReference type="EMBL" id="TFW10750.1"/>
    </source>
</evidence>
<dbReference type="PROSITE" id="PS50042">
    <property type="entry name" value="CNMP_BINDING_3"/>
    <property type="match status" value="1"/>
</dbReference>
<accession>A0A4Y9RNX3</accession>
<dbReference type="OrthoDB" id="8589195at2"/>
<dbReference type="InterPro" id="IPR010920">
    <property type="entry name" value="LSM_dom_sf"/>
</dbReference>
<dbReference type="AlphaFoldDB" id="A0A4Y9RNX3"/>
<evidence type="ECO:0000256" key="5">
    <source>
        <dbReference type="SAM" id="Phobius"/>
    </source>
</evidence>
<dbReference type="PROSITE" id="PS00889">
    <property type="entry name" value="CNMP_BINDING_2"/>
    <property type="match status" value="1"/>
</dbReference>
<dbReference type="InterPro" id="IPR014710">
    <property type="entry name" value="RmlC-like_jellyroll"/>
</dbReference>
<dbReference type="PANTHER" id="PTHR30566">
    <property type="entry name" value="YNAI-RELATED MECHANOSENSITIVE ION CHANNEL"/>
    <property type="match status" value="1"/>
</dbReference>
<evidence type="ECO:0000256" key="4">
    <source>
        <dbReference type="ARBA" id="ARBA00023136"/>
    </source>
</evidence>
<feature type="transmembrane region" description="Helical" evidence="5">
    <location>
        <begin position="6"/>
        <end position="27"/>
    </location>
</feature>
<name>A0A4Y9RNX3_9BURK</name>
<dbReference type="GO" id="GO:0008381">
    <property type="term" value="F:mechanosensitive monoatomic ion channel activity"/>
    <property type="evidence" value="ECO:0007669"/>
    <property type="project" value="UniProtKB-ARBA"/>
</dbReference>
<comment type="caution">
    <text evidence="7">The sequence shown here is derived from an EMBL/GenBank/DDBJ whole genome shotgun (WGS) entry which is preliminary data.</text>
</comment>
<evidence type="ECO:0000256" key="2">
    <source>
        <dbReference type="ARBA" id="ARBA00022692"/>
    </source>
</evidence>
<dbReference type="Proteomes" id="UP000298438">
    <property type="component" value="Unassembled WGS sequence"/>
</dbReference>
<evidence type="ECO:0000259" key="6">
    <source>
        <dbReference type="PROSITE" id="PS50042"/>
    </source>
</evidence>
<keyword evidence="8" id="KW-1185">Reference proteome</keyword>
<keyword evidence="4 5" id="KW-0472">Membrane</keyword>
<dbReference type="SUPFAM" id="SSF50182">
    <property type="entry name" value="Sm-like ribonucleoproteins"/>
    <property type="match status" value="1"/>
</dbReference>
<keyword evidence="3 5" id="KW-1133">Transmembrane helix</keyword>
<dbReference type="SUPFAM" id="SSF51206">
    <property type="entry name" value="cAMP-binding domain-like"/>
    <property type="match status" value="1"/>
</dbReference>
<organism evidence="7 8">
    <name type="scientific">Zemynaea arenosa</name>
    <dbReference type="NCBI Taxonomy" id="2561931"/>
    <lineage>
        <taxon>Bacteria</taxon>
        <taxon>Pseudomonadati</taxon>
        <taxon>Pseudomonadota</taxon>
        <taxon>Betaproteobacteria</taxon>
        <taxon>Burkholderiales</taxon>
        <taxon>Oxalobacteraceae</taxon>
        <taxon>Telluria group</taxon>
        <taxon>Zemynaea</taxon>
    </lineage>
</organism>